<accession>A0A7D7EY81</accession>
<reference evidence="2" key="1">
    <citation type="journal article" date="2019" name="PLoS Pathog.">
        <title>Re-assessing the diversity of negative strand RNA viruses in insects.</title>
        <authorList>
            <person name="Kafer S."/>
            <person name="Paraskevopoulou S."/>
            <person name="Zirkel F."/>
            <person name="Wieseke N."/>
            <person name="Donath A."/>
            <person name="Petersen M."/>
            <person name="Jones T.C."/>
            <person name="Liu S."/>
            <person name="Zhou X."/>
            <person name="Middendorf M."/>
            <person name="Junglen S."/>
            <person name="Misof B."/>
            <person name="Drosten C."/>
        </authorList>
    </citation>
    <scope>NUCLEOTIDE SEQUENCE</scope>
    <source>
        <strain evidence="2">OKIAV151</strain>
    </source>
</reference>
<protein>
    <submittedName>
        <fullName evidence="2">Uncharacterized protein</fullName>
    </submittedName>
</protein>
<evidence type="ECO:0000313" key="2">
    <source>
        <dbReference type="EMBL" id="QMP82323.1"/>
    </source>
</evidence>
<reference evidence="2" key="2">
    <citation type="submission" date="2020-03" db="EMBL/GenBank/DDBJ databases">
        <authorList>
            <person name="Kafer S."/>
            <person name="Paraskevopoulou S."/>
            <person name="Zirkel F."/>
            <person name="Wieseke N."/>
            <person name="Donath A."/>
            <person name="Petersen M."/>
            <person name="Jones T.C."/>
            <person name="Liu S."/>
            <person name="Zhou X."/>
            <person name="Middendorf M."/>
            <person name="Junglen S."/>
            <person name="Misof B."/>
            <person name="Drosten C."/>
        </authorList>
    </citation>
    <scope>NUCLEOTIDE SEQUENCE</scope>
    <source>
        <strain evidence="2">OKIAV151</strain>
    </source>
</reference>
<proteinExistence type="predicted"/>
<name>A0A7D7EY81_9VIRU</name>
<dbReference type="EMBL" id="MT153523">
    <property type="protein sequence ID" value="QMP82323.1"/>
    <property type="molecule type" value="Viral_cRNA"/>
</dbReference>
<organism evidence="2">
    <name type="scientific">Coleopteran chu-related virus OKIAV151</name>
    <dbReference type="NCBI Taxonomy" id="2746340"/>
    <lineage>
        <taxon>Viruses</taxon>
        <taxon>Riboviria</taxon>
        <taxon>Orthornavirae</taxon>
        <taxon>Negarnaviricota</taxon>
        <taxon>Haploviricotina</taxon>
        <taxon>Monjiviricetes</taxon>
        <taxon>Jingchuvirales</taxon>
        <taxon>Chuviridae</taxon>
    </lineage>
</organism>
<evidence type="ECO:0000256" key="1">
    <source>
        <dbReference type="SAM" id="MobiDB-lite"/>
    </source>
</evidence>
<feature type="region of interest" description="Disordered" evidence="1">
    <location>
        <begin position="1"/>
        <end position="33"/>
    </location>
</feature>
<sequence>MSNPPPSEDDIVEAQEGFSGGPSVTRTGLTPQERLRVHKTAASGCKAAAAKKGPLETSIETRAILDHLNVLEHKCDEILMRISRLEKVLPMISSTGTHAPLQSASAIFRDTKY</sequence>